<name>A0ABS4QJH6_9NOCA</name>
<dbReference type="RefSeq" id="WP_209892496.1">
    <property type="nucleotide sequence ID" value="NZ_JAGGMR010000001.1"/>
</dbReference>
<evidence type="ECO:0000313" key="3">
    <source>
        <dbReference type="Proteomes" id="UP001519325"/>
    </source>
</evidence>
<organism evidence="2 3">
    <name type="scientific">Nocardia goodfellowii</name>
    <dbReference type="NCBI Taxonomy" id="882446"/>
    <lineage>
        <taxon>Bacteria</taxon>
        <taxon>Bacillati</taxon>
        <taxon>Actinomycetota</taxon>
        <taxon>Actinomycetes</taxon>
        <taxon>Mycobacteriales</taxon>
        <taxon>Nocardiaceae</taxon>
        <taxon>Nocardia</taxon>
    </lineage>
</organism>
<reference evidence="2 3" key="1">
    <citation type="submission" date="2021-03" db="EMBL/GenBank/DDBJ databases">
        <title>Sequencing the genomes of 1000 actinobacteria strains.</title>
        <authorList>
            <person name="Klenk H.-P."/>
        </authorList>
    </citation>
    <scope>NUCLEOTIDE SEQUENCE [LARGE SCALE GENOMIC DNA]</scope>
    <source>
        <strain evidence="2 3">DSM 45516</strain>
    </source>
</reference>
<keyword evidence="3" id="KW-1185">Reference proteome</keyword>
<evidence type="ECO:0000259" key="1">
    <source>
        <dbReference type="Pfam" id="PF11716"/>
    </source>
</evidence>
<dbReference type="NCBIfam" id="TIGR03083">
    <property type="entry name" value="maleylpyruvate isomerase family mycothiol-dependent enzyme"/>
    <property type="match status" value="1"/>
</dbReference>
<feature type="domain" description="Mycothiol-dependent maleylpyruvate isomerase metal-binding" evidence="1">
    <location>
        <begin position="15"/>
        <end position="102"/>
    </location>
</feature>
<sequence length="214" mass="23274">MAFDEDRAWQVIEQQRLAIAEVLAGLSADEWEAPSLCAGWRIRDVAAHVIVGTHPLAVGATLTALARAGGRYNTMIDTLTRNYADRPDADLVSELRACAPSRTLPAVTNVRNILFDTIVHGQDIAIPLHRPIVVPPGDAAVAATRVWSMGWPFWARRRLRGFQLTATDTDWTVGTGPVVRGPMTALLLTLTGRPKALEQLSGAGLSGLRQLRRL</sequence>
<protein>
    <submittedName>
        <fullName evidence="2">Uncharacterized protein (TIGR03083 family)</fullName>
    </submittedName>
</protein>
<dbReference type="InterPro" id="IPR017517">
    <property type="entry name" value="Maleyloyr_isom"/>
</dbReference>
<proteinExistence type="predicted"/>
<dbReference type="InterPro" id="IPR024344">
    <property type="entry name" value="MDMPI_metal-binding"/>
</dbReference>
<gene>
    <name evidence="2" type="ORF">BJ987_004114</name>
</gene>
<dbReference type="Gene3D" id="1.20.120.450">
    <property type="entry name" value="dinb family like domain"/>
    <property type="match status" value="1"/>
</dbReference>
<dbReference type="InterPro" id="IPR034660">
    <property type="entry name" value="DinB/YfiT-like"/>
</dbReference>
<dbReference type="SUPFAM" id="SSF109854">
    <property type="entry name" value="DinB/YfiT-like putative metalloenzymes"/>
    <property type="match status" value="1"/>
</dbReference>
<evidence type="ECO:0000313" key="2">
    <source>
        <dbReference type="EMBL" id="MBP2191213.1"/>
    </source>
</evidence>
<accession>A0ABS4QJH6</accession>
<dbReference type="Pfam" id="PF11716">
    <property type="entry name" value="MDMPI_N"/>
    <property type="match status" value="1"/>
</dbReference>
<dbReference type="EMBL" id="JAGGMR010000001">
    <property type="protein sequence ID" value="MBP2191213.1"/>
    <property type="molecule type" value="Genomic_DNA"/>
</dbReference>
<comment type="caution">
    <text evidence="2">The sequence shown here is derived from an EMBL/GenBank/DDBJ whole genome shotgun (WGS) entry which is preliminary data.</text>
</comment>
<dbReference type="Proteomes" id="UP001519325">
    <property type="component" value="Unassembled WGS sequence"/>
</dbReference>